<accession>A0A1F7WU30</accession>
<comment type="caution">
    <text evidence="4">The sequence shown here is derived from an EMBL/GenBank/DDBJ whole genome shotgun (WGS) entry which is preliminary data.</text>
</comment>
<dbReference type="PROSITE" id="PS50110">
    <property type="entry name" value="RESPONSE_REGULATORY"/>
    <property type="match status" value="1"/>
</dbReference>
<dbReference type="Gene3D" id="3.40.50.2300">
    <property type="match status" value="1"/>
</dbReference>
<evidence type="ECO:0000259" key="3">
    <source>
        <dbReference type="PROSITE" id="PS50110"/>
    </source>
</evidence>
<proteinExistence type="predicted"/>
<dbReference type="Proteomes" id="UP000178735">
    <property type="component" value="Unassembled WGS sequence"/>
</dbReference>
<keyword evidence="1 2" id="KW-0597">Phosphoprotein</keyword>
<name>A0A1F7WU30_9BACT</name>
<gene>
    <name evidence="4" type="ORF">A2008_11430</name>
</gene>
<dbReference type="SMART" id="SM00448">
    <property type="entry name" value="REC"/>
    <property type="match status" value="1"/>
</dbReference>
<dbReference type="InterPro" id="IPR011006">
    <property type="entry name" value="CheY-like_superfamily"/>
</dbReference>
<sequence>MKNKILIVDDDIFSVMLIKAYLNHFGFGGELFTAFDAETAIAVAEKEKPGMIIMDVMLTSGMNGITAAEIIKGVHKDASIVFVTGCSDLETISRAVSTDPLAYLIKPVDINGLLSVYRGYFTIADEQEAIMVNTGRLPLLIEGLR</sequence>
<dbReference type="InterPro" id="IPR050595">
    <property type="entry name" value="Bact_response_regulator"/>
</dbReference>
<dbReference type="Pfam" id="PF00072">
    <property type="entry name" value="Response_reg"/>
    <property type="match status" value="1"/>
</dbReference>
<evidence type="ECO:0000256" key="1">
    <source>
        <dbReference type="ARBA" id="ARBA00022553"/>
    </source>
</evidence>
<reference evidence="4 5" key="1">
    <citation type="journal article" date="2016" name="Nat. Commun.">
        <title>Thousands of microbial genomes shed light on interconnected biogeochemical processes in an aquifer system.</title>
        <authorList>
            <person name="Anantharaman K."/>
            <person name="Brown C.T."/>
            <person name="Hug L.A."/>
            <person name="Sharon I."/>
            <person name="Castelle C.J."/>
            <person name="Probst A.J."/>
            <person name="Thomas B.C."/>
            <person name="Singh A."/>
            <person name="Wilkins M.J."/>
            <person name="Karaoz U."/>
            <person name="Brodie E.L."/>
            <person name="Williams K.H."/>
            <person name="Hubbard S.S."/>
            <person name="Banfield J.F."/>
        </authorList>
    </citation>
    <scope>NUCLEOTIDE SEQUENCE [LARGE SCALE GENOMIC DNA]</scope>
</reference>
<organism evidence="4 5">
    <name type="scientific">Candidatus Wallbacteria bacterium GWC2_49_35</name>
    <dbReference type="NCBI Taxonomy" id="1817813"/>
    <lineage>
        <taxon>Bacteria</taxon>
        <taxon>Candidatus Walliibacteriota</taxon>
    </lineage>
</organism>
<dbReference type="AlphaFoldDB" id="A0A1F7WU30"/>
<dbReference type="GO" id="GO:0000160">
    <property type="term" value="P:phosphorelay signal transduction system"/>
    <property type="evidence" value="ECO:0007669"/>
    <property type="project" value="InterPro"/>
</dbReference>
<dbReference type="PANTHER" id="PTHR44591">
    <property type="entry name" value="STRESS RESPONSE REGULATOR PROTEIN 1"/>
    <property type="match status" value="1"/>
</dbReference>
<evidence type="ECO:0000313" key="5">
    <source>
        <dbReference type="Proteomes" id="UP000178735"/>
    </source>
</evidence>
<dbReference type="InterPro" id="IPR001789">
    <property type="entry name" value="Sig_transdc_resp-reg_receiver"/>
</dbReference>
<evidence type="ECO:0000256" key="2">
    <source>
        <dbReference type="PROSITE-ProRule" id="PRU00169"/>
    </source>
</evidence>
<feature type="modified residue" description="4-aspartylphosphate" evidence="2">
    <location>
        <position position="55"/>
    </location>
</feature>
<dbReference type="EMBL" id="MGFH01000109">
    <property type="protein sequence ID" value="OGM05585.1"/>
    <property type="molecule type" value="Genomic_DNA"/>
</dbReference>
<protein>
    <recommendedName>
        <fullName evidence="3">Response regulatory domain-containing protein</fullName>
    </recommendedName>
</protein>
<dbReference type="STRING" id="1817813.A2008_11430"/>
<dbReference type="SUPFAM" id="SSF52172">
    <property type="entry name" value="CheY-like"/>
    <property type="match status" value="1"/>
</dbReference>
<feature type="domain" description="Response regulatory" evidence="3">
    <location>
        <begin position="4"/>
        <end position="121"/>
    </location>
</feature>
<evidence type="ECO:0000313" key="4">
    <source>
        <dbReference type="EMBL" id="OGM05585.1"/>
    </source>
</evidence>
<dbReference type="PANTHER" id="PTHR44591:SF3">
    <property type="entry name" value="RESPONSE REGULATORY DOMAIN-CONTAINING PROTEIN"/>
    <property type="match status" value="1"/>
</dbReference>